<gene>
    <name evidence="1" type="ORF">TK0001_0250</name>
</gene>
<sequence>MSDDLGDGAGSCHPRQMDRLNNVAAGIHIVRVYMDSGVGGIPTVQLWVAAVPRDLAEEAVQKAIPAGWRAELTRDTLTKETVARMNIRAGEVRQLAT</sequence>
<evidence type="ECO:0000313" key="2">
    <source>
        <dbReference type="Proteomes" id="UP000233769"/>
    </source>
</evidence>
<organism evidence="1 2">
    <name type="scientific">Methylorubrum extorquens</name>
    <name type="common">Methylobacterium dichloromethanicum</name>
    <name type="synonym">Methylobacterium extorquens</name>
    <dbReference type="NCBI Taxonomy" id="408"/>
    <lineage>
        <taxon>Bacteria</taxon>
        <taxon>Pseudomonadati</taxon>
        <taxon>Pseudomonadota</taxon>
        <taxon>Alphaproteobacteria</taxon>
        <taxon>Hyphomicrobiales</taxon>
        <taxon>Methylobacteriaceae</taxon>
        <taxon>Methylorubrum</taxon>
    </lineage>
</organism>
<reference evidence="2" key="1">
    <citation type="submission" date="2017-10" db="EMBL/GenBank/DDBJ databases">
        <authorList>
            <person name="Regsiter A."/>
            <person name="William W."/>
        </authorList>
    </citation>
    <scope>NUCLEOTIDE SEQUENCE [LARGE SCALE GENOMIC DNA]</scope>
</reference>
<protein>
    <submittedName>
        <fullName evidence="1">Uncharacterized protein</fullName>
    </submittedName>
</protein>
<name>A0A2N9AI35_METEX</name>
<dbReference type="EMBL" id="LT962688">
    <property type="protein sequence ID" value="SOR26852.1"/>
    <property type="molecule type" value="Genomic_DNA"/>
</dbReference>
<dbReference type="Proteomes" id="UP000233769">
    <property type="component" value="Chromosome tk0001"/>
</dbReference>
<evidence type="ECO:0000313" key="1">
    <source>
        <dbReference type="EMBL" id="SOR26852.1"/>
    </source>
</evidence>
<accession>A0A2N9AI35</accession>
<proteinExistence type="predicted"/>
<dbReference type="AlphaFoldDB" id="A0A2N9AI35"/>